<name>A0A5R9J7M3_9PROT</name>
<keyword evidence="4" id="KW-1185">Reference proteome</keyword>
<dbReference type="AlphaFoldDB" id="A0A5R9J7M3"/>
<organism evidence="3 4">
    <name type="scientific">Lichenicoccus roseus</name>
    <dbReference type="NCBI Taxonomy" id="2683649"/>
    <lineage>
        <taxon>Bacteria</taxon>
        <taxon>Pseudomonadati</taxon>
        <taxon>Pseudomonadota</taxon>
        <taxon>Alphaproteobacteria</taxon>
        <taxon>Acetobacterales</taxon>
        <taxon>Acetobacteraceae</taxon>
        <taxon>Lichenicoccus</taxon>
    </lineage>
</organism>
<dbReference type="EMBL" id="VCDI01000005">
    <property type="protein sequence ID" value="TLU71621.1"/>
    <property type="molecule type" value="Genomic_DNA"/>
</dbReference>
<evidence type="ECO:0000313" key="4">
    <source>
        <dbReference type="Proteomes" id="UP000305654"/>
    </source>
</evidence>
<sequence length="89" mass="9492">MAVSDKVKDAAQDTQEQLQSLRAQVEQLLNERVTPALADAAGKAESAVTSARDLTNTQVKNVSEQVRGQPLIAIAISAVVGYFLGRIAR</sequence>
<dbReference type="Proteomes" id="UP000305654">
    <property type="component" value="Unassembled WGS sequence"/>
</dbReference>
<keyword evidence="2" id="KW-1133">Transmembrane helix</keyword>
<accession>A0A5R9J7M3</accession>
<dbReference type="OrthoDB" id="7219480at2"/>
<evidence type="ECO:0008006" key="5">
    <source>
        <dbReference type="Google" id="ProtNLM"/>
    </source>
</evidence>
<gene>
    <name evidence="3" type="ORF">FE263_14165</name>
</gene>
<dbReference type="RefSeq" id="WP_138326691.1">
    <property type="nucleotide sequence ID" value="NZ_VCDI01000005.1"/>
</dbReference>
<feature type="coiled-coil region" evidence="1">
    <location>
        <begin position="4"/>
        <end position="31"/>
    </location>
</feature>
<protein>
    <recommendedName>
        <fullName evidence="5">DUF883 family protein</fullName>
    </recommendedName>
</protein>
<proteinExistence type="predicted"/>
<evidence type="ECO:0000256" key="2">
    <source>
        <dbReference type="SAM" id="Phobius"/>
    </source>
</evidence>
<keyword evidence="2" id="KW-0812">Transmembrane</keyword>
<keyword evidence="1" id="KW-0175">Coiled coil</keyword>
<evidence type="ECO:0000256" key="1">
    <source>
        <dbReference type="SAM" id="Coils"/>
    </source>
</evidence>
<keyword evidence="2" id="KW-0472">Membrane</keyword>
<comment type="caution">
    <text evidence="3">The sequence shown here is derived from an EMBL/GenBank/DDBJ whole genome shotgun (WGS) entry which is preliminary data.</text>
</comment>
<feature type="transmembrane region" description="Helical" evidence="2">
    <location>
        <begin position="70"/>
        <end position="88"/>
    </location>
</feature>
<evidence type="ECO:0000313" key="3">
    <source>
        <dbReference type="EMBL" id="TLU71621.1"/>
    </source>
</evidence>
<reference evidence="3 4" key="1">
    <citation type="submission" date="2019-05" db="EMBL/GenBank/DDBJ databases">
        <authorList>
            <person name="Pankratov T."/>
            <person name="Grouzdev D."/>
        </authorList>
    </citation>
    <scope>NUCLEOTIDE SEQUENCE [LARGE SCALE GENOMIC DNA]</scope>
    <source>
        <strain evidence="3 4">KEBCLARHB70R</strain>
    </source>
</reference>